<feature type="domain" description="CoA-binding" evidence="8">
    <location>
        <begin position="83"/>
        <end position="183"/>
    </location>
</feature>
<keyword evidence="2 7" id="KW-0678">Repressor</keyword>
<dbReference type="InterPro" id="IPR058236">
    <property type="entry name" value="Rex_actinobacterial-type"/>
</dbReference>
<dbReference type="GO" id="GO:0003677">
    <property type="term" value="F:DNA binding"/>
    <property type="evidence" value="ECO:0007669"/>
    <property type="project" value="UniProtKB-UniRule"/>
</dbReference>
<evidence type="ECO:0000256" key="6">
    <source>
        <dbReference type="ARBA" id="ARBA00023163"/>
    </source>
</evidence>
<feature type="DNA-binding region" description="H-T-H motif" evidence="7">
    <location>
        <begin position="20"/>
        <end position="59"/>
    </location>
</feature>
<dbReference type="SUPFAM" id="SSF46785">
    <property type="entry name" value="Winged helix' DNA-binding domain"/>
    <property type="match status" value="1"/>
</dbReference>
<organism evidence="9 10">
    <name type="scientific">Nostocoides jenkinsii Ben 74</name>
    <dbReference type="NCBI Taxonomy" id="1193518"/>
    <lineage>
        <taxon>Bacteria</taxon>
        <taxon>Bacillati</taxon>
        <taxon>Actinomycetota</taxon>
        <taxon>Actinomycetes</taxon>
        <taxon>Micrococcales</taxon>
        <taxon>Intrasporangiaceae</taxon>
        <taxon>Nostocoides</taxon>
    </lineage>
</organism>
<evidence type="ECO:0000256" key="7">
    <source>
        <dbReference type="HAMAP-Rule" id="MF_01131"/>
    </source>
</evidence>
<evidence type="ECO:0000256" key="4">
    <source>
        <dbReference type="ARBA" id="ARBA00023027"/>
    </source>
</evidence>
<evidence type="ECO:0000256" key="2">
    <source>
        <dbReference type="ARBA" id="ARBA00022491"/>
    </source>
</evidence>
<comment type="similarity">
    <text evidence="7">Belongs to the transcriptional regulatory Rex family.</text>
</comment>
<dbReference type="Gene3D" id="3.40.50.720">
    <property type="entry name" value="NAD(P)-binding Rossmann-like Domain"/>
    <property type="match status" value="1"/>
</dbReference>
<dbReference type="PANTHER" id="PTHR35786:SF1">
    <property type="entry name" value="REDOX-SENSING TRANSCRIPTIONAL REPRESSOR REX 1"/>
    <property type="match status" value="1"/>
</dbReference>
<keyword evidence="1 7" id="KW-0963">Cytoplasm</keyword>
<evidence type="ECO:0000259" key="8">
    <source>
        <dbReference type="SMART" id="SM00881"/>
    </source>
</evidence>
<dbReference type="OrthoDB" id="9784760at2"/>
<proteinExistence type="inferred from homology"/>
<feature type="binding site" evidence="7">
    <location>
        <begin position="94"/>
        <end position="99"/>
    </location>
    <ligand>
        <name>NAD(+)</name>
        <dbReference type="ChEBI" id="CHEBI:57540"/>
    </ligand>
</feature>
<keyword evidence="3 7" id="KW-0805">Transcription regulation</keyword>
<dbReference type="NCBIfam" id="NF003994">
    <property type="entry name" value="PRK05472.2-3"/>
    <property type="match status" value="1"/>
</dbReference>
<evidence type="ECO:0000313" key="10">
    <source>
        <dbReference type="Proteomes" id="UP000035720"/>
    </source>
</evidence>
<dbReference type="PANTHER" id="PTHR35786">
    <property type="entry name" value="REDOX-SENSING TRANSCRIPTIONAL REPRESSOR REX"/>
    <property type="match status" value="1"/>
</dbReference>
<dbReference type="Pfam" id="PF02629">
    <property type="entry name" value="CoA_binding"/>
    <property type="match status" value="1"/>
</dbReference>
<dbReference type="Proteomes" id="UP000035720">
    <property type="component" value="Unassembled WGS sequence"/>
</dbReference>
<sequence length="226" mass="23434">MSTALPRRGIPDATVARLPDYLRVLTAMSARGIPSTSSEQLAAAVGVRSAKVRKDLSHLGNHGVRGVGYDVANLSMKIAAELGQAREWPVVIVGMGNLGRALAAYGGLASRGLRVIGLFDHDDAIAGQRVAGLPIRPMADLDSVARDADVIGVIATPGPSAKEAADALVAAGVTSILNFAPGSLAVPDEVELRKVDLATELQILAVHKQQRYAEVSRDVPLAGVAP</sequence>
<keyword evidence="10" id="KW-1185">Reference proteome</keyword>
<dbReference type="Pfam" id="PF06971">
    <property type="entry name" value="Put_DNA-bind_N"/>
    <property type="match status" value="1"/>
</dbReference>
<comment type="subunit">
    <text evidence="7">Homodimer.</text>
</comment>
<dbReference type="GO" id="GO:0003700">
    <property type="term" value="F:DNA-binding transcription factor activity"/>
    <property type="evidence" value="ECO:0007669"/>
    <property type="project" value="UniProtKB-UniRule"/>
</dbReference>
<dbReference type="STRING" id="1193518.BN13_660019"/>
<dbReference type="InterPro" id="IPR009718">
    <property type="entry name" value="Rex_DNA-bd_C_dom"/>
</dbReference>
<dbReference type="EMBL" id="CAJC01000179">
    <property type="protein sequence ID" value="CCI54264.1"/>
    <property type="molecule type" value="Genomic_DNA"/>
</dbReference>
<comment type="function">
    <text evidence="7">Modulates transcription in response to changes in cellular NADH/NAD(+) redox state.</text>
</comment>
<dbReference type="GO" id="GO:0005737">
    <property type="term" value="C:cytoplasm"/>
    <property type="evidence" value="ECO:0007669"/>
    <property type="project" value="UniProtKB-SubCell"/>
</dbReference>
<dbReference type="Gene3D" id="1.10.10.10">
    <property type="entry name" value="Winged helix-like DNA-binding domain superfamily/Winged helix DNA-binding domain"/>
    <property type="match status" value="1"/>
</dbReference>
<evidence type="ECO:0000256" key="3">
    <source>
        <dbReference type="ARBA" id="ARBA00023015"/>
    </source>
</evidence>
<dbReference type="GO" id="GO:0045892">
    <property type="term" value="P:negative regulation of DNA-templated transcription"/>
    <property type="evidence" value="ECO:0007669"/>
    <property type="project" value="InterPro"/>
</dbReference>
<evidence type="ECO:0000313" key="9">
    <source>
        <dbReference type="EMBL" id="CCI54264.1"/>
    </source>
</evidence>
<dbReference type="NCBIfam" id="NF003992">
    <property type="entry name" value="PRK05472.2-1"/>
    <property type="match status" value="1"/>
</dbReference>
<gene>
    <name evidence="7 9" type="primary">rex</name>
    <name evidence="9" type="ORF">BN13_660019</name>
</gene>
<reference evidence="9 10" key="1">
    <citation type="journal article" date="2013" name="ISME J.">
        <title>A metabolic model for members of the genus Tetrasphaera involved in enhanced biological phosphorus removal.</title>
        <authorList>
            <person name="Kristiansen R."/>
            <person name="Nguyen H.T.T."/>
            <person name="Saunders A.M."/>
            <person name="Nielsen J.L."/>
            <person name="Wimmer R."/>
            <person name="Le V.Q."/>
            <person name="McIlroy S.J."/>
            <person name="Petrovski S."/>
            <person name="Seviour R.J."/>
            <person name="Calteau A."/>
            <person name="Nielsen K.L."/>
            <person name="Nielsen P.H."/>
        </authorList>
    </citation>
    <scope>NUCLEOTIDE SEQUENCE [LARGE SCALE GENOMIC DNA]</scope>
    <source>
        <strain evidence="9 10">Ben 74</strain>
    </source>
</reference>
<comment type="subcellular location">
    <subcellularLocation>
        <location evidence="7">Cytoplasm</location>
    </subcellularLocation>
</comment>
<dbReference type="NCBIfam" id="NF003996">
    <property type="entry name" value="PRK05472.2-5"/>
    <property type="match status" value="1"/>
</dbReference>
<dbReference type="InterPro" id="IPR036390">
    <property type="entry name" value="WH_DNA-bd_sf"/>
</dbReference>
<dbReference type="InterPro" id="IPR003781">
    <property type="entry name" value="CoA-bd"/>
</dbReference>
<dbReference type="HAMAP" id="MF_01131">
    <property type="entry name" value="Rex"/>
    <property type="match status" value="1"/>
</dbReference>
<dbReference type="NCBIfam" id="NF003995">
    <property type="entry name" value="PRK05472.2-4"/>
    <property type="match status" value="1"/>
</dbReference>
<keyword evidence="5 7" id="KW-0238">DNA-binding</keyword>
<dbReference type="SMART" id="SM00881">
    <property type="entry name" value="CoA_binding"/>
    <property type="match status" value="1"/>
</dbReference>
<keyword evidence="4 7" id="KW-0520">NAD</keyword>
<comment type="caution">
    <text evidence="9">The sequence shown here is derived from an EMBL/GenBank/DDBJ whole genome shotgun (WGS) entry which is preliminary data.</text>
</comment>
<dbReference type="InterPro" id="IPR036291">
    <property type="entry name" value="NAD(P)-bd_dom_sf"/>
</dbReference>
<evidence type="ECO:0000256" key="1">
    <source>
        <dbReference type="ARBA" id="ARBA00022490"/>
    </source>
</evidence>
<evidence type="ECO:0000256" key="5">
    <source>
        <dbReference type="ARBA" id="ARBA00023125"/>
    </source>
</evidence>
<dbReference type="NCBIfam" id="NF003993">
    <property type="entry name" value="PRK05472.2-2"/>
    <property type="match status" value="1"/>
</dbReference>
<name>A0A077MCA0_9MICO</name>
<dbReference type="SUPFAM" id="SSF51735">
    <property type="entry name" value="NAD(P)-binding Rossmann-fold domains"/>
    <property type="match status" value="1"/>
</dbReference>
<accession>A0A077MCA0</accession>
<dbReference type="InterPro" id="IPR022876">
    <property type="entry name" value="Tscrpt_rep_Rex"/>
</dbReference>
<dbReference type="InterPro" id="IPR036388">
    <property type="entry name" value="WH-like_DNA-bd_sf"/>
</dbReference>
<protein>
    <recommendedName>
        <fullName evidence="7">Redox-sensing transcriptional repressor Rex</fullName>
    </recommendedName>
</protein>
<dbReference type="AlphaFoldDB" id="A0A077MCA0"/>
<dbReference type="RefSeq" id="WP_048546757.1">
    <property type="nucleotide sequence ID" value="NZ_HF571038.1"/>
</dbReference>
<keyword evidence="6 7" id="KW-0804">Transcription</keyword>
<dbReference type="GO" id="GO:0051775">
    <property type="term" value="P:response to redox state"/>
    <property type="evidence" value="ECO:0007669"/>
    <property type="project" value="InterPro"/>
</dbReference>